<evidence type="ECO:0000313" key="2">
    <source>
        <dbReference type="Proteomes" id="UP000009154"/>
    </source>
</evidence>
<evidence type="ECO:0008006" key="3">
    <source>
        <dbReference type="Google" id="ProtNLM"/>
    </source>
</evidence>
<dbReference type="HOGENOM" id="CLU_052626_4_0_11"/>
<accession>H6N4E9</accession>
<dbReference type="STRING" id="1112204.GPOL_c13630"/>
<keyword evidence="2" id="KW-1185">Reference proteome</keyword>
<organism evidence="1 2">
    <name type="scientific">Gordonia polyisoprenivorans (strain DSM 44266 / VH2)</name>
    <dbReference type="NCBI Taxonomy" id="1112204"/>
    <lineage>
        <taxon>Bacteria</taxon>
        <taxon>Bacillati</taxon>
        <taxon>Actinomycetota</taxon>
        <taxon>Actinomycetes</taxon>
        <taxon>Mycobacteriales</taxon>
        <taxon>Gordoniaceae</taxon>
        <taxon>Gordonia</taxon>
    </lineage>
</organism>
<gene>
    <name evidence="1" type="ordered locus">GPOL_c13630</name>
</gene>
<name>H6N4E9_GORPV</name>
<evidence type="ECO:0000313" key="1">
    <source>
        <dbReference type="EMBL" id="AFA72418.1"/>
    </source>
</evidence>
<dbReference type="EMBL" id="CP003119">
    <property type="protein sequence ID" value="AFA72418.1"/>
    <property type="molecule type" value="Genomic_DNA"/>
</dbReference>
<proteinExistence type="predicted"/>
<dbReference type="AlphaFoldDB" id="H6N4E9"/>
<dbReference type="KEGG" id="gpo:GPOL_c13630"/>
<dbReference type="Proteomes" id="UP000009154">
    <property type="component" value="Chromosome"/>
</dbReference>
<dbReference type="GeneID" id="90158419"/>
<protein>
    <recommendedName>
        <fullName evidence="3">Transcriptional regulator, AbiEi antitoxin, Type IV TA system</fullName>
    </recommendedName>
</protein>
<dbReference type="eggNOG" id="COG5340">
    <property type="taxonomic scope" value="Bacteria"/>
</dbReference>
<sequence>MHRLKAIALATSEIARPLPLSHASAAAMLGLPLLKPDLARVHVTTGLPGGGSVGTVRHLHPAPLDPAELRTIDGLVVTSLERTAIDVATMGDFAQAFTAFDQALRLGADRDQMAEMLAARRRRGGKVARVALTSATGQAESVGESWSCAQIVDARFPTPRQQHRIRVASGSTYVTDFDWEWLVVGEFDGLIKYGRLRRPGESIADAVIREKLREDEIRDTGPRVVRWTWNDLERDAFIPRLHRRLAPLGLVAA</sequence>
<dbReference type="RefSeq" id="WP_014359293.1">
    <property type="nucleotide sequence ID" value="NC_016906.1"/>
</dbReference>
<reference evidence="1 2" key="1">
    <citation type="journal article" date="2012" name="Appl. Environ. Microbiol.">
        <title>Involvement of two latex-clearing proteins during rubber degradation and insights into the subsequent degradation pathway revealed by the genome sequence of Gordonia polyisoprenivorans strain VH2.</title>
        <authorList>
            <person name="Hiessl S."/>
            <person name="Schuldes J."/>
            <person name="Thurmer A."/>
            <person name="Halbsguth T."/>
            <person name="Broker D."/>
            <person name="Angelov A."/>
            <person name="Liebl W."/>
            <person name="Daniel R."/>
            <person name="Steinbuchel A."/>
        </authorList>
    </citation>
    <scope>NUCLEOTIDE SEQUENCE [LARGE SCALE GENOMIC DNA]</scope>
    <source>
        <strain evidence="2">DSM 44266 / VH2</strain>
    </source>
</reference>